<sequence>MTKTTERRPGRQLRHGLLLASTALAAPLFITIASPAAAQQAGGQGGNASAGINPGGGGSAGQSGNGIVIGTNGGNGANGGGGILGGGGGISDWGGGGGRASGRAAGGGGGGAGGVGLVIDADATAPIGTNTFGASGGNGGHASSIGSGANGGRGGGGGGGGGGSGIYVTSPGTDATITVNAGVTVQGGNGGAGGDGNSTNGSATSDGGRGGNGGHGITVNSMTEHVTINNSGTISGGVGGTGGYGTTGIRNSAGDKGSGIIGSNVTITNNAGGIIKPGDGAVPVDYTNTGSVNNAITITGGTNSIKNAGSINGRIELGGLSTTTVSGAYSNALKIIGGSTMKVEGSTAAGDATGFTTIQNGGTIDIGAGRKVTAIGEVINGQEAVIKIGANATFAGGNSDLYNNGTIDVGAGGTFSNGAGINNWGGTINFNGAGAKMIAGNGSITNWGQINVTAGDVTVTGSFDNSNGGKISLIGGNMSGVTTLDNGAGGTVDVGAGRTLSVVTFNSTAGSTTGSGTINASDAINLSSGAYGTVFAGTGDLTKSGPGKVTLTGENTYSGGTTIEAGILEIGNGGTTGSITGDVANSGTLAFNRSTNSTFSGNVTGTGNVTKSGAGTLTVTGSMSHAGGTTISAGTLEIGNGSTSGSLSGNVSNSGTLAFNRSDNIDFGGIVSGTGDLVKKGAGTLTLTGASTYSGDTLIQQGTLKLGAGGSLAASTDVDVAASATFDLNNHAQTIGRLSGAGEVKLGASGALTVDITTTVAFEGEITGGGSLTKAGNGYLVLTGENTYTGGTTISGGKLQIGSGGTTGSIAGDVTNNGELIFNRSDDIKFEGEITGSGKLIQSGIGVLTLTGENDYSGGTRINSGTLQIGDGGTSGSITGDVENGGTLAFNRSDDIEFSGVITGLGGLVKDGGGKLTLTGANYFKGDTEIKDGTLQVGDGGTSGQITGNVINDGTLIFKRSDDIDFGSEISGSGDLVKDGDGVLTLRGDATHTGGTTIKNGTLQIGDGGVSGSLSGDVVNDGTLAFNRYDYEFEGDISGSGSLVQKGPGILTLTGSATHTSGTSIEAGTLRIGDGRTTGSISGDIVNDGALVFDRSDHITYADDISGIGGVTQQGTGTLTLTGTNTYLGGTTISKGTLEIGNGGETGSISGDVTNNAILAFNRSNDLDFDGVVSGTGDLVKKGAVTLTLTGANTYTGDTKIQAGTLKLGAGGSLAKSTDIDVSANATFDVNGHAQTVGTITGTGEIKLGADGELTVDFASKDAVFAGTISGGGSLVKTGAFSKLTLSGDNTYAGGTTIEEGILQVGNGTTGSISGDIVNNAALFFARNNAMTYDGDISGTGEMRKYGAGVLTLTGTVNHTGGTEIADGTLKIGNGSTTGSISGDILNDSKLVFDRSDEITYEDEISGRGSLTQAGAGTLILTGANSYSGGTIIAAGTLQIGNGGKTGSITGDVANDGTLVFKRVDDIAFGGDISGAGKLVKEGANKLTLTGANSFTGGTTIKAGALAIGDGGTTGSLSGAVVNDGELIFNRSDAVTFAGAISGTGSLTKLGDDVLTLTGVNSYSGGTTITEGTVKGTAQSFGTGRIDNDGALIIDQATNASFANAIEGEGSFTKTGAGMLTLTGTSGLTGATKVSAGTLSVAGSLLGSTVTVEEGATLSGTGRIGGLVVAGDGILATGNSIGTLIVEGDATFEADSIFRVEVDETGKADKLDVTGDVTIEGGTVDVRAGTGSYGRLTNYTILTGKSVSGEFDNVTSNLAFLDASLSYGTGTSVVLELERNNISFGEVARTRNQRATADAAEKLGDGHAVFDAILDLDENMARQAFDSLSGEVHASVQSMLLMDSHFTRDAALERLRTAFGGAASESVPVMALAALPDSGVSLWGTGFGSWGKTESDGNAAGFSRTSGGFIAGADAAASENLRFGAFTGYTRSSFDASDRESEGDASSYHAGLYAGGNWGGFGLRAGASYSWSDIDTTRDIDFGGLEESLDGDYTAGTAQAFGEAAYRFGTGGFALEPFAGLAYVSLDTDDADEDGGTAALSVQGDTQALTFSTLGLRAEGRFALDDVTLTLRGMGGWRHAEGDLTPLIDVSFGDAPGFSIAGAPVAADTAIFEAGFDLTLGASTKLGLAYMGEIGRDAEQHSGQASFAIEF</sequence>
<name>A0ACC5R6Y5_9HYPH</name>
<keyword evidence="2" id="KW-1185">Reference proteome</keyword>
<dbReference type="Proteomes" id="UP000616151">
    <property type="component" value="Unassembled WGS sequence"/>
</dbReference>
<organism evidence="1 2">
    <name type="scientific">Taklimakanibacter albus</name>
    <dbReference type="NCBI Taxonomy" id="2800327"/>
    <lineage>
        <taxon>Bacteria</taxon>
        <taxon>Pseudomonadati</taxon>
        <taxon>Pseudomonadota</taxon>
        <taxon>Alphaproteobacteria</taxon>
        <taxon>Hyphomicrobiales</taxon>
        <taxon>Aestuariivirgaceae</taxon>
        <taxon>Taklimakanibacter</taxon>
    </lineage>
</organism>
<protein>
    <submittedName>
        <fullName evidence="1">Autotransporter-associated beta strand repeat-containing protein</fullName>
    </submittedName>
</protein>
<proteinExistence type="predicted"/>
<gene>
    <name evidence="1" type="ORF">JHL16_18895</name>
</gene>
<comment type="caution">
    <text evidence="1">The sequence shown here is derived from an EMBL/GenBank/DDBJ whole genome shotgun (WGS) entry which is preliminary data.</text>
</comment>
<evidence type="ECO:0000313" key="1">
    <source>
        <dbReference type="EMBL" id="MBK1868429.1"/>
    </source>
</evidence>
<accession>A0ACC5R6Y5</accession>
<evidence type="ECO:0000313" key="2">
    <source>
        <dbReference type="Proteomes" id="UP000616151"/>
    </source>
</evidence>
<dbReference type="EMBL" id="JAENHL010000007">
    <property type="protein sequence ID" value="MBK1868429.1"/>
    <property type="molecule type" value="Genomic_DNA"/>
</dbReference>
<reference evidence="1" key="1">
    <citation type="submission" date="2021-01" db="EMBL/GenBank/DDBJ databases">
        <authorList>
            <person name="Sun Q."/>
        </authorList>
    </citation>
    <scope>NUCLEOTIDE SEQUENCE</scope>
    <source>
        <strain evidence="1">YIM B02566</strain>
    </source>
</reference>